<protein>
    <submittedName>
        <fullName evidence="1">Uncharacterized protein</fullName>
    </submittedName>
</protein>
<reference evidence="2" key="1">
    <citation type="submission" date="2016-09" db="EMBL/GenBank/DDBJ databases">
        <authorList>
            <person name="Varghese N."/>
            <person name="Submissions S."/>
        </authorList>
    </citation>
    <scope>NUCLEOTIDE SEQUENCE [LARGE SCALE GENOMIC DNA]</scope>
    <source>
        <strain evidence="2">TNe-862</strain>
    </source>
</reference>
<evidence type="ECO:0000313" key="2">
    <source>
        <dbReference type="Proteomes" id="UP000198908"/>
    </source>
</evidence>
<organism evidence="1 2">
    <name type="scientific">Paraburkholderia lycopersici</name>
    <dbReference type="NCBI Taxonomy" id="416944"/>
    <lineage>
        <taxon>Bacteria</taxon>
        <taxon>Pseudomonadati</taxon>
        <taxon>Pseudomonadota</taxon>
        <taxon>Betaproteobacteria</taxon>
        <taxon>Burkholderiales</taxon>
        <taxon>Burkholderiaceae</taxon>
        <taxon>Paraburkholderia</taxon>
    </lineage>
</organism>
<dbReference type="OrthoDB" id="9101282at2"/>
<name>A0A1G6TFK1_9BURK</name>
<dbReference type="STRING" id="416944.SAMN05421548_11723"/>
<dbReference type="Proteomes" id="UP000198908">
    <property type="component" value="Unassembled WGS sequence"/>
</dbReference>
<dbReference type="AlphaFoldDB" id="A0A1G6TFK1"/>
<accession>A0A1G6TFK1</accession>
<dbReference type="RefSeq" id="WP_143189282.1">
    <property type="nucleotide sequence ID" value="NZ_FMYQ01000017.1"/>
</dbReference>
<proteinExistence type="predicted"/>
<keyword evidence="2" id="KW-1185">Reference proteome</keyword>
<dbReference type="EMBL" id="FMYQ01000017">
    <property type="protein sequence ID" value="SDD27831.1"/>
    <property type="molecule type" value="Genomic_DNA"/>
</dbReference>
<sequence length="96" mass="11004">MSYSLDYKGYLIDHTPFVVERDVFGAQWTVRRYGGPIAELPFSSGDLGCRGAAELMSEIAKRAAMKWLDRVDRQDATSRNLMADWQHRDRTFPPHA</sequence>
<evidence type="ECO:0000313" key="1">
    <source>
        <dbReference type="EMBL" id="SDD27831.1"/>
    </source>
</evidence>
<gene>
    <name evidence="1" type="ORF">SAMN05421548_11723</name>
</gene>